<feature type="compositionally biased region" description="Low complexity" evidence="1">
    <location>
        <begin position="46"/>
        <end position="59"/>
    </location>
</feature>
<feature type="region of interest" description="Disordered" evidence="1">
    <location>
        <begin position="23"/>
        <end position="68"/>
    </location>
</feature>
<accession>A0ABQ6T542</accession>
<reference evidence="2 3" key="1">
    <citation type="journal article" date="2020" name="Antonie Van Leeuwenhoek">
        <title>Stenotrophomonas cyclobalanopsidis sp. nov., isolated from the leaf spot disease of Cyclobalanopsis patelliformis.</title>
        <authorList>
            <person name="Bian D.R."/>
            <person name="Xue H."/>
            <person name="Piao C.G."/>
            <person name="Li Y."/>
        </authorList>
    </citation>
    <scope>NUCLEOTIDE SEQUENCE [LARGE SCALE GENOMIC DNA]</scope>
    <source>
        <strain evidence="2 3">TPQG1-4</strain>
    </source>
</reference>
<organism evidence="2 3">
    <name type="scientific">Stenotrophomonas cyclobalanopsidis</name>
    <dbReference type="NCBI Taxonomy" id="2771362"/>
    <lineage>
        <taxon>Bacteria</taxon>
        <taxon>Pseudomonadati</taxon>
        <taxon>Pseudomonadota</taxon>
        <taxon>Gammaproteobacteria</taxon>
        <taxon>Lysobacterales</taxon>
        <taxon>Lysobacteraceae</taxon>
        <taxon>Stenotrophomonas</taxon>
    </lineage>
</organism>
<comment type="caution">
    <text evidence="2">The sequence shown here is derived from an EMBL/GenBank/DDBJ whole genome shotgun (WGS) entry which is preliminary data.</text>
</comment>
<evidence type="ECO:0000313" key="2">
    <source>
        <dbReference type="EMBL" id="KAA9003884.1"/>
    </source>
</evidence>
<dbReference type="EMBL" id="VYKI01000002">
    <property type="protein sequence ID" value="KAA9003884.1"/>
    <property type="molecule type" value="Genomic_DNA"/>
</dbReference>
<evidence type="ECO:0000313" key="3">
    <source>
        <dbReference type="Proteomes" id="UP000326367"/>
    </source>
</evidence>
<gene>
    <name evidence="2" type="ORF">FJU31_03250</name>
</gene>
<dbReference type="Proteomes" id="UP000326367">
    <property type="component" value="Unassembled WGS sequence"/>
</dbReference>
<dbReference type="RefSeq" id="WP_150453454.1">
    <property type="nucleotide sequence ID" value="NZ_VYKI01000002.1"/>
</dbReference>
<keyword evidence="3" id="KW-1185">Reference proteome</keyword>
<name>A0ABQ6T542_9GAMM</name>
<proteinExistence type="predicted"/>
<protein>
    <submittedName>
        <fullName evidence="2">Uncharacterized protein</fullName>
    </submittedName>
</protein>
<sequence>MSVDSASHDDVAGLFKRLGTRAGAPHYHDFSDEPATVAGAPQETSPAVPMPAAVEAVGPSTAAEPGPLPPSVASVAAAVTPLQELFQRLAQAPLQDAGQSPLARLRRR</sequence>
<evidence type="ECO:0000256" key="1">
    <source>
        <dbReference type="SAM" id="MobiDB-lite"/>
    </source>
</evidence>